<dbReference type="Gene3D" id="3.40.630.10">
    <property type="entry name" value="Zn peptidases"/>
    <property type="match status" value="1"/>
</dbReference>
<organism evidence="3 4">
    <name type="scientific">candidate division CSSED10-310 bacterium</name>
    <dbReference type="NCBI Taxonomy" id="2855610"/>
    <lineage>
        <taxon>Bacteria</taxon>
        <taxon>Bacteria division CSSED10-310</taxon>
    </lineage>
</organism>
<dbReference type="SUPFAM" id="SSF53187">
    <property type="entry name" value="Zn-dependent exopeptidases"/>
    <property type="match status" value="1"/>
</dbReference>
<dbReference type="SUPFAM" id="SSF52025">
    <property type="entry name" value="PA domain"/>
    <property type="match status" value="1"/>
</dbReference>
<dbReference type="Proteomes" id="UP001594351">
    <property type="component" value="Unassembled WGS sequence"/>
</dbReference>
<dbReference type="Gene3D" id="3.50.30.30">
    <property type="match status" value="1"/>
</dbReference>
<dbReference type="InterPro" id="IPR007484">
    <property type="entry name" value="Peptidase_M28"/>
</dbReference>
<dbReference type="PANTHER" id="PTHR12147">
    <property type="entry name" value="METALLOPEPTIDASE M28 FAMILY MEMBER"/>
    <property type="match status" value="1"/>
</dbReference>
<accession>A0ABV6Z5U2</accession>
<comment type="caution">
    <text evidence="3">The sequence shown here is derived from an EMBL/GenBank/DDBJ whole genome shotgun (WGS) entry which is preliminary data.</text>
</comment>
<feature type="domain" description="PA" evidence="1">
    <location>
        <begin position="154"/>
        <end position="236"/>
    </location>
</feature>
<keyword evidence="4" id="KW-1185">Reference proteome</keyword>
<evidence type="ECO:0000259" key="2">
    <source>
        <dbReference type="Pfam" id="PF04389"/>
    </source>
</evidence>
<dbReference type="Pfam" id="PF04389">
    <property type="entry name" value="Peptidase_M28"/>
    <property type="match status" value="1"/>
</dbReference>
<evidence type="ECO:0000259" key="1">
    <source>
        <dbReference type="Pfam" id="PF02225"/>
    </source>
</evidence>
<dbReference type="Pfam" id="PF02225">
    <property type="entry name" value="PA"/>
    <property type="match status" value="1"/>
</dbReference>
<dbReference type="InterPro" id="IPR046450">
    <property type="entry name" value="PA_dom_sf"/>
</dbReference>
<evidence type="ECO:0000313" key="4">
    <source>
        <dbReference type="Proteomes" id="UP001594351"/>
    </source>
</evidence>
<name>A0ABV6Z5U2_UNCC1</name>
<reference evidence="3 4" key="1">
    <citation type="submission" date="2024-09" db="EMBL/GenBank/DDBJ databases">
        <title>Laminarin stimulates single cell rates of sulfate reduction while oxygen inhibits transcriptomic activity in coastal marine sediment.</title>
        <authorList>
            <person name="Lindsay M."/>
            <person name="Orcutt B."/>
            <person name="Emerson D."/>
            <person name="Stepanauskas R."/>
            <person name="D'Angelo T."/>
        </authorList>
    </citation>
    <scope>NUCLEOTIDE SEQUENCE [LARGE SCALE GENOMIC DNA]</scope>
    <source>
        <strain evidence="3">SAG AM-311-K15</strain>
    </source>
</reference>
<feature type="domain" description="Peptidase M28" evidence="2">
    <location>
        <begin position="263"/>
        <end position="484"/>
    </location>
</feature>
<evidence type="ECO:0000313" key="3">
    <source>
        <dbReference type="EMBL" id="MFC1853812.1"/>
    </source>
</evidence>
<protein>
    <submittedName>
        <fullName evidence="3">M28 family peptidase</fullName>
    </submittedName>
</protein>
<sequence length="521" mass="56080">MIGQKIIYSLLCLVLAVSIVLWSCSDDDDDDQTMGMLESALDIEAIMAHLEQLELIAQGNNGHRAAGSSGYDQSVSYIRETLSNTDFIITEQEVQVRYFEETAPPVLEMISPENTSYTWGTDYVTLSYSGSGDVHSEIVFIDPMIPPGETDNSSTDGCEEEDFQNIDLTGKIAVIQRGSCYYHIKATYAEQNGASAVLIFNEGQAGRQEVISATLTAGSEVTIPVLGLSYNLGYKLYTLTQTGQTVEMHVTVTALDEWTVASNIFAETASGNDDQVIILGAHLDSVTAGPGINDDGSGSAALLELAYQIASLGYKPVNKITFAWWTAEEDGLLGSEYFLADLLANNPAALGRIAMYLNFDMIASPNYIRGVQDSDQSVIDSGFEQTPPGSGDLEQSFLDYFQARDLPTVPVGISRSDDVSFFNYGIPSSALATGSAGLKSQNEVALFGGTAGEPYDPCWHRACDTTDNIDQEILLQNAQAIASVLESYGDIQGPLFDTRTAVSPGAMSPSHAGHYHALPLE</sequence>
<dbReference type="InterPro" id="IPR003137">
    <property type="entry name" value="PA_domain"/>
</dbReference>
<dbReference type="InterPro" id="IPR045175">
    <property type="entry name" value="M28_fam"/>
</dbReference>
<proteinExistence type="predicted"/>
<dbReference type="PANTHER" id="PTHR12147:SF26">
    <property type="entry name" value="PEPTIDASE M28 DOMAIN-CONTAINING PROTEIN"/>
    <property type="match status" value="1"/>
</dbReference>
<dbReference type="EMBL" id="JBHPBY010000611">
    <property type="protein sequence ID" value="MFC1853812.1"/>
    <property type="molecule type" value="Genomic_DNA"/>
</dbReference>
<gene>
    <name evidence="3" type="ORF">ACFL27_26815</name>
</gene>